<dbReference type="GO" id="GO:0003677">
    <property type="term" value="F:DNA binding"/>
    <property type="evidence" value="ECO:0007669"/>
    <property type="project" value="UniProtKB-KW"/>
</dbReference>
<dbReference type="PANTHER" id="PTHR33164:SF64">
    <property type="entry name" value="TRANSCRIPTIONAL REGULATOR SLYA"/>
    <property type="match status" value="1"/>
</dbReference>
<keyword evidence="3" id="KW-0804">Transcription</keyword>
<dbReference type="InterPro" id="IPR000835">
    <property type="entry name" value="HTH_MarR-typ"/>
</dbReference>
<proteinExistence type="predicted"/>
<evidence type="ECO:0000313" key="7">
    <source>
        <dbReference type="Proteomes" id="UP000246005"/>
    </source>
</evidence>
<reference evidence="5 7" key="1">
    <citation type="submission" date="2018-05" db="EMBL/GenBank/DDBJ databases">
        <title>Genomic Encyclopedia of Type Strains, Phase IV (KMG-IV): sequencing the most valuable type-strain genomes for metagenomic binning, comparative biology and taxonomic classification.</title>
        <authorList>
            <person name="Goeker M."/>
        </authorList>
    </citation>
    <scope>NUCLEOTIDE SEQUENCE [LARGE SCALE GENOMIC DNA]</scope>
    <source>
        <strain evidence="6 8">DSM 45479</strain>
        <strain evidence="5 7">DSM 45480</strain>
    </source>
</reference>
<dbReference type="GO" id="GO:0003700">
    <property type="term" value="F:DNA-binding transcription factor activity"/>
    <property type="evidence" value="ECO:0007669"/>
    <property type="project" value="InterPro"/>
</dbReference>
<dbReference type="InterPro" id="IPR036390">
    <property type="entry name" value="WH_DNA-bd_sf"/>
</dbReference>
<dbReference type="GO" id="GO:0006950">
    <property type="term" value="P:response to stress"/>
    <property type="evidence" value="ECO:0007669"/>
    <property type="project" value="TreeGrafter"/>
</dbReference>
<accession>A0A316ICX6</accession>
<organism evidence="5 7">
    <name type="scientific">Lentzea atacamensis</name>
    <dbReference type="NCBI Taxonomy" id="531938"/>
    <lineage>
        <taxon>Bacteria</taxon>
        <taxon>Bacillati</taxon>
        <taxon>Actinomycetota</taxon>
        <taxon>Actinomycetes</taxon>
        <taxon>Pseudonocardiales</taxon>
        <taxon>Pseudonocardiaceae</taxon>
        <taxon>Lentzea</taxon>
    </lineage>
</organism>
<feature type="domain" description="HTH marR-type" evidence="4">
    <location>
        <begin position="8"/>
        <end position="142"/>
    </location>
</feature>
<dbReference type="Pfam" id="PF01047">
    <property type="entry name" value="MarR"/>
    <property type="match status" value="1"/>
</dbReference>
<evidence type="ECO:0000256" key="1">
    <source>
        <dbReference type="ARBA" id="ARBA00023015"/>
    </source>
</evidence>
<keyword evidence="1" id="KW-0805">Transcription regulation</keyword>
<dbReference type="EMBL" id="QLTT01000006">
    <property type="protein sequence ID" value="RAS63974.1"/>
    <property type="molecule type" value="Genomic_DNA"/>
</dbReference>
<dbReference type="AlphaFoldDB" id="A0A316ICX6"/>
<dbReference type="EMBL" id="QGHB01000001">
    <property type="protein sequence ID" value="PWK91457.1"/>
    <property type="molecule type" value="Genomic_DNA"/>
</dbReference>
<dbReference type="Gene3D" id="1.10.10.10">
    <property type="entry name" value="Winged helix-like DNA-binding domain superfamily/Winged helix DNA-binding domain"/>
    <property type="match status" value="1"/>
</dbReference>
<keyword evidence="8" id="KW-1185">Reference proteome</keyword>
<dbReference type="Proteomes" id="UP000246005">
    <property type="component" value="Unassembled WGS sequence"/>
</dbReference>
<protein>
    <submittedName>
        <fullName evidence="5">DNA-binding MarR family transcriptional regulator</fullName>
    </submittedName>
</protein>
<evidence type="ECO:0000313" key="8">
    <source>
        <dbReference type="Proteomes" id="UP000248714"/>
    </source>
</evidence>
<evidence type="ECO:0000313" key="6">
    <source>
        <dbReference type="EMBL" id="RAS63974.1"/>
    </source>
</evidence>
<evidence type="ECO:0000313" key="5">
    <source>
        <dbReference type="EMBL" id="PWK91457.1"/>
    </source>
</evidence>
<dbReference type="SUPFAM" id="SSF46785">
    <property type="entry name" value="Winged helix' DNA-binding domain"/>
    <property type="match status" value="1"/>
</dbReference>
<evidence type="ECO:0000259" key="4">
    <source>
        <dbReference type="PROSITE" id="PS50995"/>
    </source>
</evidence>
<dbReference type="PROSITE" id="PS50995">
    <property type="entry name" value="HTH_MARR_2"/>
    <property type="match status" value="1"/>
</dbReference>
<sequence>MTRFSGPEDSPGFLLWRVTLAWQRAMRAALAPHDLTHVQFVLLASLWWLVNHGGAPSQQRLAEHAGTDPMMTSQVLRKLADRALVSREVDPADSRARLLSLTPEGKALVAKAMKDVEDADVAYFAGLGDEQQAFVRGLTRLL</sequence>
<dbReference type="InterPro" id="IPR036388">
    <property type="entry name" value="WH-like_DNA-bd_sf"/>
</dbReference>
<comment type="caution">
    <text evidence="5">The sequence shown here is derived from an EMBL/GenBank/DDBJ whole genome shotgun (WGS) entry which is preliminary data.</text>
</comment>
<gene>
    <name evidence="6" type="ORF">C8D87_106377</name>
    <name evidence="5" type="ORF">C8D88_1011494</name>
</gene>
<evidence type="ECO:0000256" key="2">
    <source>
        <dbReference type="ARBA" id="ARBA00023125"/>
    </source>
</evidence>
<dbReference type="PANTHER" id="PTHR33164">
    <property type="entry name" value="TRANSCRIPTIONAL REGULATOR, MARR FAMILY"/>
    <property type="match status" value="1"/>
</dbReference>
<evidence type="ECO:0000256" key="3">
    <source>
        <dbReference type="ARBA" id="ARBA00023163"/>
    </source>
</evidence>
<dbReference type="InterPro" id="IPR039422">
    <property type="entry name" value="MarR/SlyA-like"/>
</dbReference>
<name>A0A316ICX6_9PSEU</name>
<keyword evidence="2 5" id="KW-0238">DNA-binding</keyword>
<dbReference type="SMART" id="SM00347">
    <property type="entry name" value="HTH_MARR"/>
    <property type="match status" value="1"/>
</dbReference>
<dbReference type="RefSeq" id="WP_233439193.1">
    <property type="nucleotide sequence ID" value="NZ_QGHB01000001.1"/>
</dbReference>
<dbReference type="Proteomes" id="UP000248714">
    <property type="component" value="Unassembled WGS sequence"/>
</dbReference>